<dbReference type="InterPro" id="IPR011899">
    <property type="entry name" value="Glutaredoxin_euk/vir"/>
</dbReference>
<evidence type="ECO:0000313" key="2">
    <source>
        <dbReference type="Proteomes" id="UP000079169"/>
    </source>
</evidence>
<feature type="domain" description="Glutaredoxin" evidence="1">
    <location>
        <begin position="2488"/>
        <end position="2551"/>
    </location>
</feature>
<feature type="domain" description="Glutaredoxin" evidence="1">
    <location>
        <begin position="1739"/>
        <end position="1802"/>
    </location>
</feature>
<dbReference type="CDD" id="cd03419">
    <property type="entry name" value="GRX_GRXh_1_2_like"/>
    <property type="match status" value="26"/>
</dbReference>
<feature type="domain" description="Glutaredoxin" evidence="1">
    <location>
        <begin position="2167"/>
        <end position="2230"/>
    </location>
</feature>
<feature type="domain" description="Glutaredoxin" evidence="1">
    <location>
        <begin position="776"/>
        <end position="839"/>
    </location>
</feature>
<dbReference type="PANTHER" id="PTHR45694:SF18">
    <property type="entry name" value="GLUTAREDOXIN-1-RELATED"/>
    <property type="match status" value="1"/>
</dbReference>
<feature type="domain" description="Glutaredoxin" evidence="1">
    <location>
        <begin position="1953"/>
        <end position="2016"/>
    </location>
</feature>
<feature type="domain" description="Glutaredoxin" evidence="1">
    <location>
        <begin position="1418"/>
        <end position="1481"/>
    </location>
</feature>
<dbReference type="KEGG" id="dci:103523963"/>
<evidence type="ECO:0000313" key="3">
    <source>
        <dbReference type="RefSeq" id="XP_008487196.1"/>
    </source>
</evidence>
<feature type="domain" description="Glutaredoxin" evidence="1">
    <location>
        <begin position="562"/>
        <end position="625"/>
    </location>
</feature>
<dbReference type="PROSITE" id="PS51354">
    <property type="entry name" value="GLUTAREDOXIN_2"/>
    <property type="match status" value="26"/>
</dbReference>
<feature type="domain" description="Glutaredoxin" evidence="1">
    <location>
        <begin position="27"/>
        <end position="90"/>
    </location>
</feature>
<feature type="domain" description="Glutaredoxin" evidence="1">
    <location>
        <begin position="2060"/>
        <end position="2123"/>
    </location>
</feature>
<dbReference type="Proteomes" id="UP000079169">
    <property type="component" value="Unplaced"/>
</dbReference>
<dbReference type="NCBIfam" id="TIGR02180">
    <property type="entry name" value="GRX_euk"/>
    <property type="match status" value="26"/>
</dbReference>
<feature type="domain" description="Glutaredoxin" evidence="1">
    <location>
        <begin position="1097"/>
        <end position="1160"/>
    </location>
</feature>
<dbReference type="GeneID" id="103523963"/>
<keyword evidence="2" id="KW-1185">Reference proteome</keyword>
<feature type="domain" description="Glutaredoxin" evidence="1">
    <location>
        <begin position="134"/>
        <end position="197"/>
    </location>
</feature>
<feature type="domain" description="Glutaredoxin" evidence="1">
    <location>
        <begin position="669"/>
        <end position="732"/>
    </location>
</feature>
<dbReference type="PANTHER" id="PTHR45694">
    <property type="entry name" value="GLUTAREDOXIN 2"/>
    <property type="match status" value="1"/>
</dbReference>
<evidence type="ECO:0000259" key="1">
    <source>
        <dbReference type="Pfam" id="PF00462"/>
    </source>
</evidence>
<dbReference type="InterPro" id="IPR036249">
    <property type="entry name" value="Thioredoxin-like_sf"/>
</dbReference>
<dbReference type="GO" id="GO:0034599">
    <property type="term" value="P:cellular response to oxidative stress"/>
    <property type="evidence" value="ECO:0007669"/>
    <property type="project" value="TreeGrafter"/>
</dbReference>
<gene>
    <name evidence="3" type="primary">LOC103523963</name>
</gene>
<feature type="domain" description="Glutaredoxin" evidence="1">
    <location>
        <begin position="1204"/>
        <end position="1267"/>
    </location>
</feature>
<feature type="domain" description="Glutaredoxin" evidence="1">
    <location>
        <begin position="2702"/>
        <end position="2765"/>
    </location>
</feature>
<feature type="domain" description="Glutaredoxin" evidence="1">
    <location>
        <begin position="348"/>
        <end position="411"/>
    </location>
</feature>
<dbReference type="GO" id="GO:0015038">
    <property type="term" value="F:glutathione disulfide oxidoreductase activity"/>
    <property type="evidence" value="ECO:0007669"/>
    <property type="project" value="TreeGrafter"/>
</dbReference>
<dbReference type="InterPro" id="IPR002109">
    <property type="entry name" value="Glutaredoxin"/>
</dbReference>
<reference evidence="3" key="1">
    <citation type="submission" date="2025-08" db="UniProtKB">
        <authorList>
            <consortium name="RefSeq"/>
        </authorList>
    </citation>
    <scope>IDENTIFICATION</scope>
</reference>
<protein>
    <submittedName>
        <fullName evidence="3">Uncharacterized protein LOC103523963</fullName>
    </submittedName>
</protein>
<feature type="domain" description="Glutaredoxin" evidence="1">
    <location>
        <begin position="883"/>
        <end position="946"/>
    </location>
</feature>
<feature type="domain" description="Glutaredoxin" evidence="1">
    <location>
        <begin position="1632"/>
        <end position="1695"/>
    </location>
</feature>
<name>A0A1S3DSJ5_DIACI</name>
<dbReference type="GO" id="GO:0005737">
    <property type="term" value="C:cytoplasm"/>
    <property type="evidence" value="ECO:0007669"/>
    <property type="project" value="TreeGrafter"/>
</dbReference>
<feature type="domain" description="Glutaredoxin" evidence="1">
    <location>
        <begin position="1525"/>
        <end position="1588"/>
    </location>
</feature>
<feature type="domain" description="Glutaredoxin" evidence="1">
    <location>
        <begin position="241"/>
        <end position="304"/>
    </location>
</feature>
<sequence length="2825" mass="309365">MLTPSMEVEETFDPASFINGEIATNQVMIFSKTTCPYCTKAKEKFKSINQSFKTIELDLLGDNGSKIQNALFEKSGQKTVPNIFINGKHIGGCDATMKLFETGEISKILSSTMETNDAFNPASFINGEIATNQVMIFSKTTCPYCTKAKEKFKSINQSFKTIELDLLGDNGSKIQNALFEKSGQKTVPNIFINGKHIGGCDATMKLFETGEISKILSSTMETNDAFNPASFINGEIATNQVMIFSKTTCPYCTKAKEKFKSINQSFKTIELDLLGDNGSKIQNALFEKSGQKTVPNIFINGKHIGGCDATMKLFETGEISKILSSTMETNDAFNPASFINGEIATNQVMIFSKTTCPYCTKAKEKFKSINQSFKTIELDLLGDNGSKIQNALFEKSGQKTVPNIFINGKHIGGCDATMKLFETGEISKILSSTMETNDAFNPASFINGEIATNQVMIFSKTTCPYCTKAKEKFKSINQSFKTIELDLLGDNGSKIQNALFEKSGQKTVPNIFINGKHIGGCDATMKLFETGEISKILSSTMETNDAFNPASFINGEIATNQVMIFSKTTCPYCTKAKEKFKSINQSFKTIELDLLGDNGSKIQNALFEKSGQKTVPNIFINGKHIGGCDATMKLFETGEISKILSSTMETNDAFNPASFINGEIATNQVMIFSKTTCPYCTKAKEKFKSINQSFKTIELDLLGDNGSKIQNALFEKSGQKTVPNIFINGKHIGGCDATMKLFETGEISKILSSTMETNDAFNPASFINGEIATNQVMIFSKTTCPYCTKAKEKFKSINQSFKTIELDLLGDNGSKIQNALFEKSGQKTVPNIFINGKHIGGCDATMKLFETGEISKILSSTMETNDAFNPASFINGEIATNQVMIFSKTTCPYCTKAKEKFKSINQSFKTIELDLLGDNGSKIQNALFEKSGQKTVPNIFINGKHIGGCDATMKLFETGEISKILSSTMETNDAFNPASFINGEIATNQVMIFSKTTCPYCTKAKEKFKSINQSFKTIELDLLGDNGSKIQNALFEKSGQKTVPNIFINGKHIGGCDATMKLFETGEISKILSSTMETNDAFNPASFINGEIATNQVMIFSKTTCPYCTKAKEKFKSINQSFKTIELDLLGDNGSKIQNALFEKSGQKTVPNIFINGKHIGGCDATMKLFETGEISKILSSTMETNDAFNPASFINGEIATNQVMIFSKTTCPYCTKAKEKFKSINQSFKTIELDLLGDNGSKIQNALFEKSGQKTVPNIFINGKHIGGCDATMKLFETGEISKILSSTMETNDAFNPASFINGEIATNQVMIFSKTTCPYCTKAKEKFKSINQSFKTIELDLLGDNGSKIQNALFEKSGQKTVPNIFINGKHIGGCDATMKLFETGEISKILSSTMETNDAFNPASFINGEIATNQVMIFSKTTCPYCTKAKEKFKSINQSFKTIELDLLGDNGSKIQNALFEKSGQKTVPNIFINGKHIGGCDATMKLFETGEISKILSSTMETNDAFNPASFINGEIATNQVMIFSKTTCPYCTKAKEKFKSINQSFKTIELDLLGDNGSKIQNALFEKSGQKTVPNIFINGKHIGGCDATMKLFETGEISKILSSTMETNDAFNPASFINGEIATNQVMIFSKTTCPYCTKAKEKFKSINQSFKTIELDLLGDNGSKIQNALFEKSGQKTVPNIFINGKHIGGCDATMKLFETGEISKILSSTMETNDAFNPASFINGEIATNQVMIFSKTTCPYCTKAKEKFKSINQSFKTIELDLLGDNGSKIQNALFEKSGQKTVPNIFINGKHIGGCDATMKLFETGEISKILSSTMETNDAFNPASFINGEIATNQVMIFSKTTCPYCTKAKEKFKSINQSFKTIELDLLGDNGSKIQNALFEKSGQKTVPNIFINGKHIGGCDATMKLFETGEISKILSSTMETNDAFNPASFINGEIATNQVMIFSKTTCPYCTKAKEKFKSINQSFKTIELDLLGDNGSKIQNALFEKSGQKTVPNIFINGKHIGGCDATMKLFETGEISKILSSTMETNDAFNPASFINGEIATNQVMIFSKTTCPYCTKAKEKFKSINQSFKTIELDLLGDNGSKIQNALFEKSGQKTVPNIFINGKHIGGCDATMKLFETGEISKILSSTMETNDAFNPASFINGEIATNQVMIFSKTTCPYCTKAKEKFKSINQSFKTIELDLLGDNGSKIQNALFEKSGQKTVPNIFINGKHIGGCDATMKLFETGEISKILSSTMETNDAFNPASFINGEIATNQVMIFSKTTCPYCTKAKEKFKSINQSFKTIELDLLGDNGSKIQNALFEKSGQKTVPNIFINGKHIGGCDATMKLFETGEISKILSSTMETNDAFNPASFINGEIATNQVMIFSKTTCPYCTKAKEKFKSINQSFKTIELDLLGDNGSKIQNALFEKSGQKTVPNIFINGKHIGGCDATMKLFETGEISKILSSTMETNDAFNPASFINGEIATNQVMIFSKTTCPYCTKAKEKFKSINQSFKTIELDLLGDNGSKIQNALFEKSGQKTVPNIFINGKHIGGCDATMKLFETGEISKILSSTMETNDAFNPASFINGEIATNQVMIFSKTTCPYCTKAKEKFKSINQSFKTIELDLLGDNGSKIQNALFEKSGQKTVPNIFINGKHIGGCDATMKLFETGEISKILSSTMETNDAFNPASFINGEIATNQVMIFSKTTCPYCTKAKEKFKSINQSFKTIELDLLGDNGSKIQNALFEKSGQKTVPNIFINGKHIGGCDATMKLFETGEISKILSSTMETNDAFNPASFINGEIATNQVMIFSKTTCPYCTTYFG</sequence>
<feature type="domain" description="Glutaredoxin" evidence="1">
    <location>
        <begin position="2274"/>
        <end position="2337"/>
    </location>
</feature>
<feature type="domain" description="Glutaredoxin" evidence="1">
    <location>
        <begin position="455"/>
        <end position="518"/>
    </location>
</feature>
<dbReference type="InterPro" id="IPR014025">
    <property type="entry name" value="Glutaredoxin_subgr"/>
</dbReference>
<feature type="domain" description="Glutaredoxin" evidence="1">
    <location>
        <begin position="1846"/>
        <end position="1909"/>
    </location>
</feature>
<dbReference type="RefSeq" id="XP_008487196.1">
    <property type="nucleotide sequence ID" value="XM_008488974.2"/>
</dbReference>
<feature type="domain" description="Glutaredoxin" evidence="1">
    <location>
        <begin position="990"/>
        <end position="1053"/>
    </location>
</feature>
<feature type="domain" description="Glutaredoxin" evidence="1">
    <location>
        <begin position="2381"/>
        <end position="2444"/>
    </location>
</feature>
<dbReference type="PaxDb" id="121845-A0A1S3DSJ5"/>
<feature type="domain" description="Glutaredoxin" evidence="1">
    <location>
        <begin position="2595"/>
        <end position="2658"/>
    </location>
</feature>
<dbReference type="STRING" id="121845.A0A1S3DSJ5"/>
<dbReference type="Pfam" id="PF00462">
    <property type="entry name" value="Glutaredoxin"/>
    <property type="match status" value="26"/>
</dbReference>
<dbReference type="SUPFAM" id="SSF52833">
    <property type="entry name" value="Thioredoxin-like"/>
    <property type="match status" value="26"/>
</dbReference>
<proteinExistence type="predicted"/>
<organism evidence="2 3">
    <name type="scientific">Diaphorina citri</name>
    <name type="common">Asian citrus psyllid</name>
    <dbReference type="NCBI Taxonomy" id="121845"/>
    <lineage>
        <taxon>Eukaryota</taxon>
        <taxon>Metazoa</taxon>
        <taxon>Ecdysozoa</taxon>
        <taxon>Arthropoda</taxon>
        <taxon>Hexapoda</taxon>
        <taxon>Insecta</taxon>
        <taxon>Pterygota</taxon>
        <taxon>Neoptera</taxon>
        <taxon>Paraneoptera</taxon>
        <taxon>Hemiptera</taxon>
        <taxon>Sternorrhyncha</taxon>
        <taxon>Psylloidea</taxon>
        <taxon>Psyllidae</taxon>
        <taxon>Diaphorininae</taxon>
        <taxon>Diaphorina</taxon>
    </lineage>
</organism>
<dbReference type="PRINTS" id="PR00160">
    <property type="entry name" value="GLUTAREDOXIN"/>
</dbReference>
<accession>A0A1S3DSJ5</accession>
<dbReference type="Gene3D" id="3.40.30.10">
    <property type="entry name" value="Glutaredoxin"/>
    <property type="match status" value="26"/>
</dbReference>
<feature type="domain" description="Glutaredoxin" evidence="1">
    <location>
        <begin position="1311"/>
        <end position="1374"/>
    </location>
</feature>